<comment type="catalytic activity">
    <reaction evidence="3">
        <text>guanosine + phosphate = alpha-D-ribose 1-phosphate + guanine</text>
        <dbReference type="Rhea" id="RHEA:13233"/>
        <dbReference type="ChEBI" id="CHEBI:16235"/>
        <dbReference type="ChEBI" id="CHEBI:16750"/>
        <dbReference type="ChEBI" id="CHEBI:43474"/>
        <dbReference type="ChEBI" id="CHEBI:57720"/>
        <dbReference type="EC" id="2.4.2.1"/>
    </reaction>
</comment>
<gene>
    <name evidence="3" type="primary">ppnP</name>
    <name evidence="4" type="ORF">C8D99_103126</name>
</gene>
<dbReference type="AlphaFoldDB" id="A0A4R8MG67"/>
<accession>A0A4R8MG67</accession>
<comment type="catalytic activity">
    <reaction evidence="3">
        <text>adenosine + phosphate = alpha-D-ribose 1-phosphate + adenine</text>
        <dbReference type="Rhea" id="RHEA:27642"/>
        <dbReference type="ChEBI" id="CHEBI:16335"/>
        <dbReference type="ChEBI" id="CHEBI:16708"/>
        <dbReference type="ChEBI" id="CHEBI:43474"/>
        <dbReference type="ChEBI" id="CHEBI:57720"/>
        <dbReference type="EC" id="2.4.2.1"/>
    </reaction>
</comment>
<dbReference type="Gene3D" id="2.60.120.10">
    <property type="entry name" value="Jelly Rolls"/>
    <property type="match status" value="1"/>
</dbReference>
<dbReference type="GO" id="GO:0005829">
    <property type="term" value="C:cytosol"/>
    <property type="evidence" value="ECO:0007669"/>
    <property type="project" value="TreeGrafter"/>
</dbReference>
<dbReference type="EC" id="2.4.2.1" evidence="3"/>
<comment type="catalytic activity">
    <reaction evidence="3">
        <text>uridine + phosphate = alpha-D-ribose 1-phosphate + uracil</text>
        <dbReference type="Rhea" id="RHEA:24388"/>
        <dbReference type="ChEBI" id="CHEBI:16704"/>
        <dbReference type="ChEBI" id="CHEBI:17568"/>
        <dbReference type="ChEBI" id="CHEBI:43474"/>
        <dbReference type="ChEBI" id="CHEBI:57720"/>
        <dbReference type="EC" id="2.4.2.2"/>
    </reaction>
</comment>
<sequence>MDVFKAVDMAVKGNIYEDGKVTSRTFWTSEGERKTVGIMLPGSYSFSTSTNEKMEITNGAVEVKLASGREWIGYSEGGFFLVPAGGSFEIRCDSLAEYVCSYS</sequence>
<comment type="similarity">
    <text evidence="3">Belongs to the nucleoside phosphorylase PpnP family.</text>
</comment>
<organism evidence="4 5">
    <name type="scientific">Aminivibrio pyruvatiphilus</name>
    <dbReference type="NCBI Taxonomy" id="1005740"/>
    <lineage>
        <taxon>Bacteria</taxon>
        <taxon>Thermotogati</taxon>
        <taxon>Synergistota</taxon>
        <taxon>Synergistia</taxon>
        <taxon>Synergistales</taxon>
        <taxon>Aminobacteriaceae</taxon>
        <taxon>Aminivibrio</taxon>
    </lineage>
</organism>
<keyword evidence="2 3" id="KW-0808">Transferase</keyword>
<evidence type="ECO:0000256" key="1">
    <source>
        <dbReference type="ARBA" id="ARBA00022676"/>
    </source>
</evidence>
<dbReference type="EC" id="2.4.2.2" evidence="3"/>
<evidence type="ECO:0000256" key="2">
    <source>
        <dbReference type="ARBA" id="ARBA00022679"/>
    </source>
</evidence>
<dbReference type="InterPro" id="IPR011051">
    <property type="entry name" value="RmlC_Cupin_sf"/>
</dbReference>
<comment type="catalytic activity">
    <reaction evidence="3">
        <text>inosine + phosphate = alpha-D-ribose 1-phosphate + hypoxanthine</text>
        <dbReference type="Rhea" id="RHEA:27646"/>
        <dbReference type="ChEBI" id="CHEBI:17368"/>
        <dbReference type="ChEBI" id="CHEBI:17596"/>
        <dbReference type="ChEBI" id="CHEBI:43474"/>
        <dbReference type="ChEBI" id="CHEBI:57720"/>
        <dbReference type="EC" id="2.4.2.1"/>
    </reaction>
</comment>
<dbReference type="EMBL" id="SORI01000003">
    <property type="protein sequence ID" value="TDY62906.1"/>
    <property type="molecule type" value="Genomic_DNA"/>
</dbReference>
<dbReference type="RefSeq" id="WP_133956534.1">
    <property type="nucleotide sequence ID" value="NZ_SORI01000003.1"/>
</dbReference>
<dbReference type="OrthoDB" id="9793848at2"/>
<comment type="catalytic activity">
    <reaction evidence="3">
        <text>thymidine + phosphate = 2-deoxy-alpha-D-ribose 1-phosphate + thymine</text>
        <dbReference type="Rhea" id="RHEA:16037"/>
        <dbReference type="ChEBI" id="CHEBI:17748"/>
        <dbReference type="ChEBI" id="CHEBI:17821"/>
        <dbReference type="ChEBI" id="CHEBI:43474"/>
        <dbReference type="ChEBI" id="CHEBI:57259"/>
        <dbReference type="EC" id="2.4.2.2"/>
    </reaction>
</comment>
<comment type="catalytic activity">
    <reaction evidence="3">
        <text>a purine D-ribonucleoside + phosphate = a purine nucleobase + alpha-D-ribose 1-phosphate</text>
        <dbReference type="Rhea" id="RHEA:19805"/>
        <dbReference type="ChEBI" id="CHEBI:26386"/>
        <dbReference type="ChEBI" id="CHEBI:43474"/>
        <dbReference type="ChEBI" id="CHEBI:57720"/>
        <dbReference type="ChEBI" id="CHEBI:142355"/>
        <dbReference type="EC" id="2.4.2.1"/>
    </reaction>
</comment>
<comment type="caution">
    <text evidence="4">The sequence shown here is derived from an EMBL/GenBank/DDBJ whole genome shotgun (WGS) entry which is preliminary data.</text>
</comment>
<proteinExistence type="inferred from homology"/>
<evidence type="ECO:0000313" key="4">
    <source>
        <dbReference type="EMBL" id="TDY62906.1"/>
    </source>
</evidence>
<keyword evidence="5" id="KW-1185">Reference proteome</keyword>
<dbReference type="InterPro" id="IPR009664">
    <property type="entry name" value="Ppnp"/>
</dbReference>
<dbReference type="InterPro" id="IPR014710">
    <property type="entry name" value="RmlC-like_jellyroll"/>
</dbReference>
<name>A0A4R8MG67_9BACT</name>
<dbReference type="GO" id="GO:0047975">
    <property type="term" value="F:guanosine phosphorylase activity"/>
    <property type="evidence" value="ECO:0007669"/>
    <property type="project" value="RHEA"/>
</dbReference>
<keyword evidence="1 3" id="KW-0328">Glycosyltransferase</keyword>
<evidence type="ECO:0000256" key="3">
    <source>
        <dbReference type="HAMAP-Rule" id="MF_01537"/>
    </source>
</evidence>
<dbReference type="Pfam" id="PF06865">
    <property type="entry name" value="Ppnp"/>
    <property type="match status" value="1"/>
</dbReference>
<dbReference type="GO" id="GO:0009032">
    <property type="term" value="F:thymidine phosphorylase activity"/>
    <property type="evidence" value="ECO:0007669"/>
    <property type="project" value="RHEA"/>
</dbReference>
<dbReference type="PANTHER" id="PTHR36540:SF1">
    <property type="entry name" value="PYRIMIDINE_PURINE NUCLEOSIDE PHOSPHORYLASE"/>
    <property type="match status" value="1"/>
</dbReference>
<evidence type="ECO:0000313" key="5">
    <source>
        <dbReference type="Proteomes" id="UP000295066"/>
    </source>
</evidence>
<dbReference type="Proteomes" id="UP000295066">
    <property type="component" value="Unassembled WGS sequence"/>
</dbReference>
<dbReference type="PANTHER" id="PTHR36540">
    <property type="entry name" value="PYRIMIDINE/PURINE NUCLEOSIDE PHOSPHORYLASE"/>
    <property type="match status" value="1"/>
</dbReference>
<dbReference type="SUPFAM" id="SSF51182">
    <property type="entry name" value="RmlC-like cupins"/>
    <property type="match status" value="1"/>
</dbReference>
<comment type="function">
    <text evidence="3">Catalyzes the phosphorolysis of diverse nucleosides, yielding D-ribose 1-phosphate and the respective free bases. Can use uridine, adenosine, guanosine, cytidine, thymidine, inosine and xanthosine as substrates. Also catalyzes the reverse reactions.</text>
</comment>
<comment type="catalytic activity">
    <reaction evidence="3">
        <text>cytidine + phosphate = cytosine + alpha-D-ribose 1-phosphate</text>
        <dbReference type="Rhea" id="RHEA:52540"/>
        <dbReference type="ChEBI" id="CHEBI:16040"/>
        <dbReference type="ChEBI" id="CHEBI:17562"/>
        <dbReference type="ChEBI" id="CHEBI:43474"/>
        <dbReference type="ChEBI" id="CHEBI:57720"/>
        <dbReference type="EC" id="2.4.2.2"/>
    </reaction>
</comment>
<comment type="catalytic activity">
    <reaction evidence="3">
        <text>xanthosine + phosphate = alpha-D-ribose 1-phosphate + xanthine</text>
        <dbReference type="Rhea" id="RHEA:27638"/>
        <dbReference type="ChEBI" id="CHEBI:17712"/>
        <dbReference type="ChEBI" id="CHEBI:18107"/>
        <dbReference type="ChEBI" id="CHEBI:43474"/>
        <dbReference type="ChEBI" id="CHEBI:57720"/>
        <dbReference type="EC" id="2.4.2.1"/>
    </reaction>
</comment>
<reference evidence="4 5" key="1">
    <citation type="submission" date="2019-03" db="EMBL/GenBank/DDBJ databases">
        <title>Genomic Encyclopedia of Type Strains, Phase IV (KMG-IV): sequencing the most valuable type-strain genomes for metagenomic binning, comparative biology and taxonomic classification.</title>
        <authorList>
            <person name="Goeker M."/>
        </authorList>
    </citation>
    <scope>NUCLEOTIDE SEQUENCE [LARGE SCALE GENOMIC DNA]</scope>
    <source>
        <strain evidence="4 5">DSM 25964</strain>
    </source>
</reference>
<dbReference type="GO" id="GO:0004850">
    <property type="term" value="F:uridine phosphorylase activity"/>
    <property type="evidence" value="ECO:0007669"/>
    <property type="project" value="RHEA"/>
</dbReference>
<dbReference type="GO" id="GO:0004731">
    <property type="term" value="F:purine-nucleoside phosphorylase activity"/>
    <property type="evidence" value="ECO:0007669"/>
    <property type="project" value="UniProtKB-UniRule"/>
</dbReference>
<protein>
    <recommendedName>
        <fullName evidence="3">Pyrimidine/purine nucleoside phosphorylase</fullName>
        <ecNumber evidence="3">2.4.2.1</ecNumber>
        <ecNumber evidence="3">2.4.2.2</ecNumber>
    </recommendedName>
    <alternativeName>
        <fullName evidence="3">Adenosine phosphorylase</fullName>
    </alternativeName>
    <alternativeName>
        <fullName evidence="3">Cytidine phosphorylase</fullName>
    </alternativeName>
    <alternativeName>
        <fullName evidence="3">Guanosine phosphorylase</fullName>
    </alternativeName>
    <alternativeName>
        <fullName evidence="3">Inosine phosphorylase</fullName>
    </alternativeName>
    <alternativeName>
        <fullName evidence="3">Thymidine phosphorylase</fullName>
    </alternativeName>
    <alternativeName>
        <fullName evidence="3">Uridine phosphorylase</fullName>
    </alternativeName>
    <alternativeName>
        <fullName evidence="3">Xanthosine phosphorylase</fullName>
    </alternativeName>
</protein>
<dbReference type="HAMAP" id="MF_01537">
    <property type="entry name" value="Nucleos_phosphorylase_PpnP"/>
    <property type="match status" value="1"/>
</dbReference>